<dbReference type="CDD" id="cd06661">
    <property type="entry name" value="GGCT_like"/>
    <property type="match status" value="1"/>
</dbReference>
<dbReference type="InterPro" id="IPR013024">
    <property type="entry name" value="GGCT-like"/>
</dbReference>
<proteinExistence type="predicted"/>
<dbReference type="EMBL" id="JAJKFW010000022">
    <property type="protein sequence ID" value="MCC9642550.1"/>
    <property type="molecule type" value="Genomic_DNA"/>
</dbReference>
<accession>A0ABS8NG86</accession>
<dbReference type="Proteomes" id="UP001430306">
    <property type="component" value="Unassembled WGS sequence"/>
</dbReference>
<keyword evidence="3" id="KW-1185">Reference proteome</keyword>
<sequence>MTLLYSGTIPTDVDPEELSVFFVYGTLCRGQCRERCWPIEPLAVHPAWVTGTLYGRDDYPAMTAGDQRVGGECWFYHRTDANRVTKVLDEIEVTNQPGQPNLYDRVRVTATLLHSDIRLAGHRDLPGRQAKSTWSASTYHYSTDPMRDGFSEIDPGKTPWGDLAVWPPEKWRIERDI</sequence>
<dbReference type="InterPro" id="IPR009288">
    <property type="entry name" value="AIG2-like_dom"/>
</dbReference>
<name>A0ABS8NG86_9BACT</name>
<dbReference type="Pfam" id="PF06094">
    <property type="entry name" value="GGACT"/>
    <property type="match status" value="1"/>
</dbReference>
<dbReference type="Gene3D" id="3.10.490.10">
    <property type="entry name" value="Gamma-glutamyl cyclotransferase-like"/>
    <property type="match status" value="1"/>
</dbReference>
<comment type="caution">
    <text evidence="2">The sequence shown here is derived from an EMBL/GenBank/DDBJ whole genome shotgun (WGS) entry which is preliminary data.</text>
</comment>
<protein>
    <submittedName>
        <fullName evidence="2">Gamma-glutamylcyclotransferase</fullName>
    </submittedName>
</protein>
<gene>
    <name evidence="2" type="ORF">LOC71_09710</name>
</gene>
<evidence type="ECO:0000259" key="1">
    <source>
        <dbReference type="Pfam" id="PF06094"/>
    </source>
</evidence>
<feature type="domain" description="Gamma-glutamylcyclotransferase AIG2-like" evidence="1">
    <location>
        <begin position="21"/>
        <end position="141"/>
    </location>
</feature>
<dbReference type="RefSeq" id="WP_230273373.1">
    <property type="nucleotide sequence ID" value="NZ_JAJKFW010000022.1"/>
</dbReference>
<evidence type="ECO:0000313" key="2">
    <source>
        <dbReference type="EMBL" id="MCC9642550.1"/>
    </source>
</evidence>
<dbReference type="SUPFAM" id="SSF110857">
    <property type="entry name" value="Gamma-glutamyl cyclotransferase-like"/>
    <property type="match status" value="1"/>
</dbReference>
<organism evidence="2 3">
    <name type="scientific">Rhodopirellula halodulae</name>
    <dbReference type="NCBI Taxonomy" id="2894198"/>
    <lineage>
        <taxon>Bacteria</taxon>
        <taxon>Pseudomonadati</taxon>
        <taxon>Planctomycetota</taxon>
        <taxon>Planctomycetia</taxon>
        <taxon>Pirellulales</taxon>
        <taxon>Pirellulaceae</taxon>
        <taxon>Rhodopirellula</taxon>
    </lineage>
</organism>
<reference evidence="2" key="1">
    <citation type="submission" date="2021-11" db="EMBL/GenBank/DDBJ databases">
        <title>Genome sequence.</title>
        <authorList>
            <person name="Sun Q."/>
        </authorList>
    </citation>
    <scope>NUCLEOTIDE SEQUENCE</scope>
    <source>
        <strain evidence="2">JC740</strain>
    </source>
</reference>
<evidence type="ECO:0000313" key="3">
    <source>
        <dbReference type="Proteomes" id="UP001430306"/>
    </source>
</evidence>
<dbReference type="InterPro" id="IPR036568">
    <property type="entry name" value="GGCT-like_sf"/>
</dbReference>